<proteinExistence type="predicted"/>
<comment type="caution">
    <text evidence="1">The sequence shown here is derived from an EMBL/GenBank/DDBJ whole genome shotgun (WGS) entry which is preliminary data.</text>
</comment>
<organism evidence="1 2">
    <name type="scientific">Cryptolaemus montrouzieri</name>
    <dbReference type="NCBI Taxonomy" id="559131"/>
    <lineage>
        <taxon>Eukaryota</taxon>
        <taxon>Metazoa</taxon>
        <taxon>Ecdysozoa</taxon>
        <taxon>Arthropoda</taxon>
        <taxon>Hexapoda</taxon>
        <taxon>Insecta</taxon>
        <taxon>Pterygota</taxon>
        <taxon>Neoptera</taxon>
        <taxon>Endopterygota</taxon>
        <taxon>Coleoptera</taxon>
        <taxon>Polyphaga</taxon>
        <taxon>Cucujiformia</taxon>
        <taxon>Coccinelloidea</taxon>
        <taxon>Coccinellidae</taxon>
        <taxon>Scymninae</taxon>
        <taxon>Scymnini</taxon>
        <taxon>Cryptolaemus</taxon>
    </lineage>
</organism>
<dbReference type="Proteomes" id="UP001516400">
    <property type="component" value="Unassembled WGS sequence"/>
</dbReference>
<evidence type="ECO:0000313" key="2">
    <source>
        <dbReference type="Proteomes" id="UP001516400"/>
    </source>
</evidence>
<sequence length="148" mass="16647">MLDRDRSLGRGIQVVNSDFENIMKTRLARSPLKFRESREAACLDPGGVDFSFKEVLAKWTVGCCLTRGRELWEKRSRARYKGRKRKLVANLGESDVAATHYDQNGISLGGELMNKSGKSIKLNQQKAMALIGQFMSRRLKSPVTSLLV</sequence>
<evidence type="ECO:0000313" key="1">
    <source>
        <dbReference type="EMBL" id="KAL3277678.1"/>
    </source>
</evidence>
<gene>
    <name evidence="1" type="ORF">HHI36_013024</name>
</gene>
<name>A0ABD2NFY7_9CUCU</name>
<keyword evidence="2" id="KW-1185">Reference proteome</keyword>
<dbReference type="EMBL" id="JABFTP020000103">
    <property type="protein sequence ID" value="KAL3277678.1"/>
    <property type="molecule type" value="Genomic_DNA"/>
</dbReference>
<protein>
    <submittedName>
        <fullName evidence="1">Uncharacterized protein</fullName>
    </submittedName>
</protein>
<accession>A0ABD2NFY7</accession>
<dbReference type="AlphaFoldDB" id="A0ABD2NFY7"/>
<reference evidence="1 2" key="1">
    <citation type="journal article" date="2021" name="BMC Biol.">
        <title>Horizontally acquired antibacterial genes associated with adaptive radiation of ladybird beetles.</title>
        <authorList>
            <person name="Li H.S."/>
            <person name="Tang X.F."/>
            <person name="Huang Y.H."/>
            <person name="Xu Z.Y."/>
            <person name="Chen M.L."/>
            <person name="Du X.Y."/>
            <person name="Qiu B.Y."/>
            <person name="Chen P.T."/>
            <person name="Zhang W."/>
            <person name="Slipinski A."/>
            <person name="Escalona H.E."/>
            <person name="Waterhouse R.M."/>
            <person name="Zwick A."/>
            <person name="Pang H."/>
        </authorList>
    </citation>
    <scope>NUCLEOTIDE SEQUENCE [LARGE SCALE GENOMIC DNA]</scope>
    <source>
        <strain evidence="1">SYSU2018</strain>
    </source>
</reference>